<dbReference type="InterPro" id="IPR009044">
    <property type="entry name" value="ssDNA-bd_transcriptional_reg"/>
</dbReference>
<dbReference type="SUPFAM" id="SSF54447">
    <property type="entry name" value="ssDNA-binding transcriptional regulator domain"/>
    <property type="match status" value="2"/>
</dbReference>
<dbReference type="GO" id="GO:0060261">
    <property type="term" value="P:positive regulation of transcription initiation by RNA polymerase II"/>
    <property type="evidence" value="ECO:0007669"/>
    <property type="project" value="InterPro"/>
</dbReference>
<dbReference type="GO" id="GO:0003677">
    <property type="term" value="F:DNA binding"/>
    <property type="evidence" value="ECO:0007669"/>
    <property type="project" value="UniProtKB-KW"/>
</dbReference>
<dbReference type="GO" id="GO:0003713">
    <property type="term" value="F:transcription coactivator activity"/>
    <property type="evidence" value="ECO:0007669"/>
    <property type="project" value="InterPro"/>
</dbReference>
<evidence type="ECO:0000313" key="12">
    <source>
        <dbReference type="Proteomes" id="UP000284657"/>
    </source>
</evidence>
<reference evidence="11 12" key="1">
    <citation type="submission" date="2018-07" db="EMBL/GenBank/DDBJ databases">
        <title>Genome sequencing of oomycete isolates from Chile give support for New Zealand origin for Phytophthora kernoviae and make available the first Nothophytophthora sp. genome.</title>
        <authorList>
            <person name="Studholme D.J."/>
            <person name="Sanfuentes E."/>
            <person name="Panda P."/>
            <person name="Hill R."/>
            <person name="Sambles C."/>
            <person name="Grant M."/>
            <person name="Williams N.M."/>
            <person name="Mcdougal R.L."/>
        </authorList>
    </citation>
    <scope>NUCLEOTIDE SEQUENCE [LARGE SCALE GENOMIC DNA]</scope>
    <source>
        <strain evidence="9">Chile6</strain>
        <strain evidence="10">Chile7</strain>
    </source>
</reference>
<dbReference type="AlphaFoldDB" id="A0A3F2RH85"/>
<comment type="caution">
    <text evidence="9">The sequence shown here is derived from an EMBL/GenBank/DDBJ whole genome shotgun (WGS) entry which is preliminary data.</text>
</comment>
<dbReference type="EMBL" id="MBAD02000453">
    <property type="protein sequence ID" value="RLN67429.1"/>
    <property type="molecule type" value="Genomic_DNA"/>
</dbReference>
<keyword evidence="3" id="KW-0805">Transcription regulation</keyword>
<evidence type="ECO:0000256" key="4">
    <source>
        <dbReference type="ARBA" id="ARBA00023125"/>
    </source>
</evidence>
<proteinExistence type="inferred from homology"/>
<evidence type="ECO:0000256" key="2">
    <source>
        <dbReference type="ARBA" id="ARBA00009001"/>
    </source>
</evidence>
<feature type="region of interest" description="Disordered" evidence="7">
    <location>
        <begin position="1"/>
        <end position="57"/>
    </location>
</feature>
<feature type="compositionally biased region" description="Basic and acidic residues" evidence="7">
    <location>
        <begin position="7"/>
        <end position="31"/>
    </location>
</feature>
<evidence type="ECO:0000256" key="3">
    <source>
        <dbReference type="ARBA" id="ARBA00023015"/>
    </source>
</evidence>
<keyword evidence="4" id="KW-0238">DNA-binding</keyword>
<comment type="subcellular location">
    <subcellularLocation>
        <location evidence="1">Nucleus</location>
    </subcellularLocation>
</comment>
<evidence type="ECO:0000256" key="6">
    <source>
        <dbReference type="ARBA" id="ARBA00023242"/>
    </source>
</evidence>
<feature type="domain" description="Transcriptional coactivator p15 (PC4) C-terminal" evidence="8">
    <location>
        <begin position="92"/>
        <end position="142"/>
    </location>
</feature>
<dbReference type="EMBL" id="MBDO02000340">
    <property type="protein sequence ID" value="RLN56846.1"/>
    <property type="molecule type" value="Genomic_DNA"/>
</dbReference>
<dbReference type="Pfam" id="PF02229">
    <property type="entry name" value="PC4"/>
    <property type="match status" value="2"/>
</dbReference>
<gene>
    <name evidence="10" type="ORF">BBJ29_006411</name>
    <name evidence="9" type="ORF">BBP00_00007785</name>
</gene>
<dbReference type="Gene3D" id="2.30.31.10">
    <property type="entry name" value="Transcriptional Coactivator Pc4, Chain A"/>
    <property type="match status" value="2"/>
</dbReference>
<sequence>MFAAQLEEPKRKRSLETAEDAPKRPKWDTHTRPTLTQMLSRKAASEPQLISSQTSEDDIPLSRYKEKYKKTRNNAQKHQIKRTSNLDGETVFQLSAKRRLTVRKWKSTVLVDVREFYDDNGEPKPGKKGISLSLDQWKKLMELSDAVTEAVELVEEDCIRDQSLADIKDCILRPDGDNRAIAFPKLMRSLCVVDMVQLSAKRRLTVRFFRTSVLIDLREFYDQDGVAKPGKKGISLSKDQWVALQEVAADVTDAAERL</sequence>
<dbReference type="InterPro" id="IPR045125">
    <property type="entry name" value="Sub1/Tcp4-like"/>
</dbReference>
<comment type="similarity">
    <text evidence="2">Belongs to the transcriptional coactivator PC4 family.</text>
</comment>
<keyword evidence="5" id="KW-0804">Transcription</keyword>
<dbReference type="GO" id="GO:0005634">
    <property type="term" value="C:nucleus"/>
    <property type="evidence" value="ECO:0007669"/>
    <property type="project" value="UniProtKB-SubCell"/>
</dbReference>
<dbReference type="Proteomes" id="UP000284657">
    <property type="component" value="Unassembled WGS sequence"/>
</dbReference>
<dbReference type="InterPro" id="IPR003173">
    <property type="entry name" value="PC4_C"/>
</dbReference>
<accession>A0A3F2RH85</accession>
<evidence type="ECO:0000313" key="9">
    <source>
        <dbReference type="EMBL" id="RLN56846.1"/>
    </source>
</evidence>
<name>A0A3F2RH85_9STRA</name>
<dbReference type="Proteomes" id="UP000277300">
    <property type="component" value="Unassembled WGS sequence"/>
</dbReference>
<evidence type="ECO:0000256" key="5">
    <source>
        <dbReference type="ARBA" id="ARBA00023163"/>
    </source>
</evidence>
<protein>
    <recommendedName>
        <fullName evidence="8">Transcriptional coactivator p15 (PC4) C-terminal domain-containing protein</fullName>
    </recommendedName>
</protein>
<evidence type="ECO:0000259" key="8">
    <source>
        <dbReference type="Pfam" id="PF02229"/>
    </source>
</evidence>
<evidence type="ECO:0000256" key="7">
    <source>
        <dbReference type="SAM" id="MobiDB-lite"/>
    </source>
</evidence>
<keyword evidence="6" id="KW-0539">Nucleus</keyword>
<dbReference type="PANTHER" id="PTHR13215">
    <property type="entry name" value="RNA POLYMERASE II TRANSCRIPTIONAL COACTIVATOR"/>
    <property type="match status" value="1"/>
</dbReference>
<evidence type="ECO:0000313" key="10">
    <source>
        <dbReference type="EMBL" id="RLN67429.1"/>
    </source>
</evidence>
<evidence type="ECO:0000256" key="1">
    <source>
        <dbReference type="ARBA" id="ARBA00004123"/>
    </source>
</evidence>
<organism evidence="9 11">
    <name type="scientific">Phytophthora kernoviae</name>
    <dbReference type="NCBI Taxonomy" id="325452"/>
    <lineage>
        <taxon>Eukaryota</taxon>
        <taxon>Sar</taxon>
        <taxon>Stramenopiles</taxon>
        <taxon>Oomycota</taxon>
        <taxon>Peronosporomycetes</taxon>
        <taxon>Peronosporales</taxon>
        <taxon>Peronosporaceae</taxon>
        <taxon>Phytophthora</taxon>
    </lineage>
</organism>
<feature type="domain" description="Transcriptional coactivator p15 (PC4) C-terminal" evidence="8">
    <location>
        <begin position="197"/>
        <end position="246"/>
    </location>
</feature>
<evidence type="ECO:0000313" key="11">
    <source>
        <dbReference type="Proteomes" id="UP000277300"/>
    </source>
</evidence>
<dbReference type="OrthoDB" id="2505440at2759"/>